<sequence length="182" mass="20460">MKRIKRCNDELKAVRPTMKEVQFIPRLPISILVENVRSVHNVGSIFRSADGFGAEKIYLTGYTAYPPRDDLHKTALGAENAVPWEYIKEPLQAAESIKKQGMDLVLVEQTNLSQSIYDIDYQFPICFLVGNEVQGVSEELSKLADIHVELPMRGIKQSLNVSVAAGVAGYEFSRYYANHVKI</sequence>
<dbReference type="InterPro" id="IPR033671">
    <property type="entry name" value="TrmH"/>
</dbReference>
<evidence type="ECO:0000256" key="3">
    <source>
        <dbReference type="ARBA" id="ARBA00022679"/>
    </source>
</evidence>
<reference evidence="8" key="1">
    <citation type="submission" date="2018-05" db="EMBL/GenBank/DDBJ databases">
        <authorList>
            <person name="Lanie J.A."/>
            <person name="Ng W.-L."/>
            <person name="Kazmierczak K.M."/>
            <person name="Andrzejewski T.M."/>
            <person name="Davidsen T.M."/>
            <person name="Wayne K.J."/>
            <person name="Tettelin H."/>
            <person name="Glass J.I."/>
            <person name="Rusch D."/>
            <person name="Podicherti R."/>
            <person name="Tsui H.-C.T."/>
            <person name="Winkler M.E."/>
        </authorList>
    </citation>
    <scope>NUCLEOTIDE SEQUENCE</scope>
</reference>
<evidence type="ECO:0000256" key="1">
    <source>
        <dbReference type="ARBA" id="ARBA00022555"/>
    </source>
</evidence>
<accession>A0A382R482</accession>
<organism evidence="8">
    <name type="scientific">marine metagenome</name>
    <dbReference type="NCBI Taxonomy" id="408172"/>
    <lineage>
        <taxon>unclassified sequences</taxon>
        <taxon>metagenomes</taxon>
        <taxon>ecological metagenomes</taxon>
    </lineage>
</organism>
<dbReference type="GO" id="GO:0000049">
    <property type="term" value="F:tRNA binding"/>
    <property type="evidence" value="ECO:0007669"/>
    <property type="project" value="UniProtKB-KW"/>
</dbReference>
<keyword evidence="4" id="KW-0949">S-adenosyl-L-methionine</keyword>
<dbReference type="PANTHER" id="PTHR43453:SF1">
    <property type="entry name" value="TRNA_RRNA METHYLTRANSFERASE SPOU TYPE DOMAIN-CONTAINING PROTEIN"/>
    <property type="match status" value="1"/>
</dbReference>
<evidence type="ECO:0000256" key="2">
    <source>
        <dbReference type="ARBA" id="ARBA00022603"/>
    </source>
</evidence>
<dbReference type="InterPro" id="IPR029026">
    <property type="entry name" value="tRNA_m1G_MTases_N"/>
</dbReference>
<dbReference type="Gene3D" id="3.40.1280.10">
    <property type="match status" value="1"/>
</dbReference>
<keyword evidence="1" id="KW-0820">tRNA-binding</keyword>
<dbReference type="InterPro" id="IPR001537">
    <property type="entry name" value="SpoU_MeTrfase"/>
</dbReference>
<dbReference type="AlphaFoldDB" id="A0A382R482"/>
<dbReference type="GO" id="GO:0002938">
    <property type="term" value="P:tRNA guanine ribose methylation"/>
    <property type="evidence" value="ECO:0007669"/>
    <property type="project" value="TreeGrafter"/>
</dbReference>
<evidence type="ECO:0000259" key="7">
    <source>
        <dbReference type="Pfam" id="PF00588"/>
    </source>
</evidence>
<protein>
    <recommendedName>
        <fullName evidence="7">tRNA/rRNA methyltransferase SpoU type domain-containing protein</fullName>
    </recommendedName>
</protein>
<dbReference type="EMBL" id="UINC01118330">
    <property type="protein sequence ID" value="SVC91391.1"/>
    <property type="molecule type" value="Genomic_DNA"/>
</dbReference>
<keyword evidence="6" id="KW-0694">RNA-binding</keyword>
<keyword evidence="5" id="KW-0819">tRNA processing</keyword>
<evidence type="ECO:0000256" key="4">
    <source>
        <dbReference type="ARBA" id="ARBA00022691"/>
    </source>
</evidence>
<proteinExistence type="predicted"/>
<name>A0A382R482_9ZZZZ</name>
<gene>
    <name evidence="8" type="ORF">METZ01_LOCUS344245</name>
</gene>
<evidence type="ECO:0000256" key="5">
    <source>
        <dbReference type="ARBA" id="ARBA00022694"/>
    </source>
</evidence>
<evidence type="ECO:0000256" key="6">
    <source>
        <dbReference type="ARBA" id="ARBA00022884"/>
    </source>
</evidence>
<keyword evidence="3" id="KW-0808">Transferase</keyword>
<dbReference type="Pfam" id="PF00588">
    <property type="entry name" value="SpoU_methylase"/>
    <property type="match status" value="1"/>
</dbReference>
<keyword evidence="2" id="KW-0489">Methyltransferase</keyword>
<dbReference type="PANTHER" id="PTHR43453">
    <property type="entry name" value="RRNA METHYLASE-LIKE"/>
    <property type="match status" value="1"/>
</dbReference>
<dbReference type="InterPro" id="IPR029028">
    <property type="entry name" value="Alpha/beta_knot_MTases"/>
</dbReference>
<dbReference type="SUPFAM" id="SSF75217">
    <property type="entry name" value="alpha/beta knot"/>
    <property type="match status" value="1"/>
</dbReference>
<dbReference type="GO" id="GO:0008173">
    <property type="term" value="F:RNA methyltransferase activity"/>
    <property type="evidence" value="ECO:0007669"/>
    <property type="project" value="InterPro"/>
</dbReference>
<feature type="domain" description="tRNA/rRNA methyltransferase SpoU type" evidence="7">
    <location>
        <begin position="29"/>
        <end position="170"/>
    </location>
</feature>
<evidence type="ECO:0000313" key="8">
    <source>
        <dbReference type="EMBL" id="SVC91391.1"/>
    </source>
</evidence>